<evidence type="ECO:0000313" key="3">
    <source>
        <dbReference type="Proteomes" id="UP000550707"/>
    </source>
</evidence>
<accession>A0A7J8JVU4</accession>
<gene>
    <name evidence="2" type="ORF">HJG59_008025</name>
</gene>
<name>A0A7J8JVU4_MOLMO</name>
<feature type="compositionally biased region" description="Basic residues" evidence="1">
    <location>
        <begin position="12"/>
        <end position="22"/>
    </location>
</feature>
<feature type="region of interest" description="Disordered" evidence="1">
    <location>
        <begin position="1"/>
        <end position="44"/>
    </location>
</feature>
<comment type="caution">
    <text evidence="2">The sequence shown here is derived from an EMBL/GenBank/DDBJ whole genome shotgun (WGS) entry which is preliminary data.</text>
</comment>
<reference evidence="2 3" key="1">
    <citation type="journal article" date="2020" name="Nature">
        <title>Six reference-quality genomes reveal evolution of bat adaptations.</title>
        <authorList>
            <person name="Jebb D."/>
            <person name="Huang Z."/>
            <person name="Pippel M."/>
            <person name="Hughes G.M."/>
            <person name="Lavrichenko K."/>
            <person name="Devanna P."/>
            <person name="Winkler S."/>
            <person name="Jermiin L.S."/>
            <person name="Skirmuntt E.C."/>
            <person name="Katzourakis A."/>
            <person name="Burkitt-Gray L."/>
            <person name="Ray D.A."/>
            <person name="Sullivan K.A.M."/>
            <person name="Roscito J.G."/>
            <person name="Kirilenko B.M."/>
            <person name="Davalos L.M."/>
            <person name="Corthals A.P."/>
            <person name="Power M.L."/>
            <person name="Jones G."/>
            <person name="Ransome R.D."/>
            <person name="Dechmann D.K.N."/>
            <person name="Locatelli A.G."/>
            <person name="Puechmaille S.J."/>
            <person name="Fedrigo O."/>
            <person name="Jarvis E.D."/>
            <person name="Hiller M."/>
            <person name="Vernes S.C."/>
            <person name="Myers E.W."/>
            <person name="Teeling E.C."/>
        </authorList>
    </citation>
    <scope>NUCLEOTIDE SEQUENCE [LARGE SCALE GENOMIC DNA]</scope>
    <source>
        <strain evidence="2">MMolMol1</strain>
        <tissue evidence="2">Muscle</tissue>
    </source>
</reference>
<feature type="compositionally biased region" description="Polar residues" evidence="1">
    <location>
        <begin position="31"/>
        <end position="41"/>
    </location>
</feature>
<evidence type="ECO:0000313" key="2">
    <source>
        <dbReference type="EMBL" id="KAF6501034.1"/>
    </source>
</evidence>
<dbReference type="InParanoid" id="A0A7J8JVU4"/>
<protein>
    <submittedName>
        <fullName evidence="2">Uncharacterized protein</fullName>
    </submittedName>
</protein>
<keyword evidence="3" id="KW-1185">Reference proteome</keyword>
<dbReference type="Proteomes" id="UP000550707">
    <property type="component" value="Unassembled WGS sequence"/>
</dbReference>
<organism evidence="2 3">
    <name type="scientific">Molossus molossus</name>
    <name type="common">Pallas' mastiff bat</name>
    <name type="synonym">Vespertilio molossus</name>
    <dbReference type="NCBI Taxonomy" id="27622"/>
    <lineage>
        <taxon>Eukaryota</taxon>
        <taxon>Metazoa</taxon>
        <taxon>Chordata</taxon>
        <taxon>Craniata</taxon>
        <taxon>Vertebrata</taxon>
        <taxon>Euteleostomi</taxon>
        <taxon>Mammalia</taxon>
        <taxon>Eutheria</taxon>
        <taxon>Laurasiatheria</taxon>
        <taxon>Chiroptera</taxon>
        <taxon>Yangochiroptera</taxon>
        <taxon>Molossidae</taxon>
        <taxon>Molossus</taxon>
    </lineage>
</organism>
<evidence type="ECO:0000256" key="1">
    <source>
        <dbReference type="SAM" id="MobiDB-lite"/>
    </source>
</evidence>
<proteinExistence type="predicted"/>
<sequence length="133" mass="14234">MGDPGNSNEKRHNTKRKKRYTASRHSECHGGSSNREQTASPSRRRSVGLCAYCLEGSSFQKGPDSGAIPMLRAREPQPQALAKAPGPGSTVGRGSSPSLLSLCAFHAPSLMECNITCSPIPFKFIILSFSSVL</sequence>
<dbReference type="AlphaFoldDB" id="A0A7J8JVU4"/>
<dbReference type="EMBL" id="JACASF010000001">
    <property type="protein sequence ID" value="KAF6501034.1"/>
    <property type="molecule type" value="Genomic_DNA"/>
</dbReference>